<name>A0ACC2SA94_9FUNG</name>
<protein>
    <submittedName>
        <fullName evidence="1">Complex III assembly factor lyrm7</fullName>
    </submittedName>
</protein>
<comment type="caution">
    <text evidence="1">The sequence shown here is derived from an EMBL/GenBank/DDBJ whole genome shotgun (WGS) entry which is preliminary data.</text>
</comment>
<dbReference type="EMBL" id="QTSX02005688">
    <property type="protein sequence ID" value="KAJ9059319.1"/>
    <property type="molecule type" value="Genomic_DNA"/>
</dbReference>
<evidence type="ECO:0000313" key="2">
    <source>
        <dbReference type="Proteomes" id="UP001165960"/>
    </source>
</evidence>
<proteinExistence type="predicted"/>
<sequence>MVNLRAIRVYRFLLKTQRKCFKGDQLMINAAQNKTRSEFELFRLETKQDVIDKSLAYGLEVARVIEQNVAQAIIEKNNIMKLQIRDTTEINDNDTIRKGKTKNKQVK</sequence>
<keyword evidence="2" id="KW-1185">Reference proteome</keyword>
<dbReference type="Proteomes" id="UP001165960">
    <property type="component" value="Unassembled WGS sequence"/>
</dbReference>
<organism evidence="1 2">
    <name type="scientific">Entomophthora muscae</name>
    <dbReference type="NCBI Taxonomy" id="34485"/>
    <lineage>
        <taxon>Eukaryota</taxon>
        <taxon>Fungi</taxon>
        <taxon>Fungi incertae sedis</taxon>
        <taxon>Zoopagomycota</taxon>
        <taxon>Entomophthoromycotina</taxon>
        <taxon>Entomophthoromycetes</taxon>
        <taxon>Entomophthorales</taxon>
        <taxon>Entomophthoraceae</taxon>
        <taxon>Entomophthora</taxon>
    </lineage>
</organism>
<accession>A0ACC2SA94</accession>
<gene>
    <name evidence="1" type="primary">LYRM7</name>
    <name evidence="1" type="ORF">DSO57_1003523</name>
</gene>
<reference evidence="1" key="1">
    <citation type="submission" date="2022-04" db="EMBL/GenBank/DDBJ databases">
        <title>Genome of the entomopathogenic fungus Entomophthora muscae.</title>
        <authorList>
            <person name="Elya C."/>
            <person name="Lovett B.R."/>
            <person name="Lee E."/>
            <person name="Macias A.M."/>
            <person name="Hajek A.E."/>
            <person name="De Bivort B.L."/>
            <person name="Kasson M.T."/>
            <person name="De Fine Licht H.H."/>
            <person name="Stajich J.E."/>
        </authorList>
    </citation>
    <scope>NUCLEOTIDE SEQUENCE</scope>
    <source>
        <strain evidence="1">Berkeley</strain>
    </source>
</reference>
<evidence type="ECO:0000313" key="1">
    <source>
        <dbReference type="EMBL" id="KAJ9059319.1"/>
    </source>
</evidence>